<dbReference type="EMBL" id="JASMQC010000008">
    <property type="protein sequence ID" value="KAK1943105.1"/>
    <property type="molecule type" value="Genomic_DNA"/>
</dbReference>
<protein>
    <submittedName>
        <fullName evidence="1">Uncharacterized protein</fullName>
    </submittedName>
</protein>
<dbReference type="Proteomes" id="UP001259832">
    <property type="component" value="Unassembled WGS sequence"/>
</dbReference>
<name>A0AAD9GQZ8_9STRA</name>
<keyword evidence="2" id="KW-1185">Reference proteome</keyword>
<accession>A0AAD9GQZ8</accession>
<evidence type="ECO:0000313" key="2">
    <source>
        <dbReference type="Proteomes" id="UP001259832"/>
    </source>
</evidence>
<evidence type="ECO:0000313" key="1">
    <source>
        <dbReference type="EMBL" id="KAK1943105.1"/>
    </source>
</evidence>
<dbReference type="AlphaFoldDB" id="A0AAD9GQZ8"/>
<gene>
    <name evidence="1" type="ORF">P3T76_005742</name>
</gene>
<reference evidence="1" key="1">
    <citation type="submission" date="2023-08" db="EMBL/GenBank/DDBJ databases">
        <title>Reference Genome Resource for the Citrus Pathogen Phytophthora citrophthora.</title>
        <authorList>
            <person name="Moller H."/>
            <person name="Coetzee B."/>
            <person name="Rose L.J."/>
            <person name="Van Niekerk J.M."/>
        </authorList>
    </citation>
    <scope>NUCLEOTIDE SEQUENCE</scope>
    <source>
        <strain evidence="1">STE-U-9442</strain>
    </source>
</reference>
<sequence>MDFEDYFLHTEVAHGPQVWEFQAANRTGRRARARREQFDTVARPQPAQAPARRLSRQELIAALLEALADTD</sequence>
<organism evidence="1 2">
    <name type="scientific">Phytophthora citrophthora</name>
    <dbReference type="NCBI Taxonomy" id="4793"/>
    <lineage>
        <taxon>Eukaryota</taxon>
        <taxon>Sar</taxon>
        <taxon>Stramenopiles</taxon>
        <taxon>Oomycota</taxon>
        <taxon>Peronosporomycetes</taxon>
        <taxon>Peronosporales</taxon>
        <taxon>Peronosporaceae</taxon>
        <taxon>Phytophthora</taxon>
    </lineage>
</organism>
<proteinExistence type="predicted"/>
<comment type="caution">
    <text evidence="1">The sequence shown here is derived from an EMBL/GenBank/DDBJ whole genome shotgun (WGS) entry which is preliminary data.</text>
</comment>